<dbReference type="Pfam" id="PF00396">
    <property type="entry name" value="Granulin"/>
    <property type="match status" value="9"/>
</dbReference>
<dbReference type="Gene3D" id="2.10.25.160">
    <property type="entry name" value="Granulin"/>
    <property type="match status" value="9"/>
</dbReference>
<evidence type="ECO:0000256" key="5">
    <source>
        <dbReference type="SAM" id="MobiDB-lite"/>
    </source>
</evidence>
<gene>
    <name evidence="8" type="ORF">DGYR_LOCUS10761</name>
</gene>
<name>A0A7I8W7W3_9ANNE</name>
<dbReference type="PROSITE" id="PS00799">
    <property type="entry name" value="GRANULINS"/>
    <property type="match status" value="3"/>
</dbReference>
<feature type="compositionally biased region" description="Basic and acidic residues" evidence="5">
    <location>
        <begin position="422"/>
        <end position="434"/>
    </location>
</feature>
<dbReference type="AlphaFoldDB" id="A0A7I8W7W3"/>
<feature type="domain" description="Granulins" evidence="7">
    <location>
        <begin position="488"/>
        <end position="501"/>
    </location>
</feature>
<evidence type="ECO:0000259" key="7">
    <source>
        <dbReference type="PROSITE" id="PS00799"/>
    </source>
</evidence>
<dbReference type="PANTHER" id="PTHR12274">
    <property type="entry name" value="GRANULIN"/>
    <property type="match status" value="1"/>
</dbReference>
<evidence type="ECO:0000256" key="2">
    <source>
        <dbReference type="ARBA" id="ARBA00010093"/>
    </source>
</evidence>
<evidence type="ECO:0000256" key="3">
    <source>
        <dbReference type="ARBA" id="ARBA00022525"/>
    </source>
</evidence>
<dbReference type="PANTHER" id="PTHR12274:SF3">
    <property type="entry name" value="PROGRANULIN"/>
    <property type="match status" value="1"/>
</dbReference>
<sequence>MNLILWTFALSQVFYPTFSNLIKCPAGKTACPEQASCCKDSNGQYTRCCPFLQGVCCQNAFCCPSGAECRKDFCYLTSFQQKIPLRETIESIVVLQNEKDKDNEVTNISDEICPDNSTYCPGSDTCCISFFGYGCCPLPKGVCCSDRKTCCPHGMKCSKDGCISPGLGFVFNSLASSAYFIILTDILDKEAFTLNKIPIRKGRISSVICPDEETKCPSGQTCCPLRGGGFGCCHFAQAQCCSDGAHCCPHNFKCDLKRGACIPSSDQQPSSPLLQIDGKSECSKGQTMCRTSQGEKCCPLSNAVCCTNGKNCCPSGFSCDESGSCLDDGLSLGKKHYLLGISEKPPHYCPEIWKKMKICSPTQTCCLHKDGSYACCGFKNAICCPDYLHCCPQGQVCDAKQFKCKSKDGATALLSLLKSPSLKEEPKEEPKEESKEEPEAETALKFQSQMNRMVICPNPQYKCPPDTTCCRTISGDYGCCPYKFAVCCSDKEHCCPQNYRCDLSKMQCIHHKSNHQLKMRRIDGKEDEEVKCQKGETCCRKANGKISKCPIPNAVCCPDIGCCPSSFKCDKQLCTKLMQFPVAIGKNIPSKPIPFERDQRTAVLCPGWKQFCSEGSTCCRTEKDQFSCCPLKKGVCCKWGHCCPTNSTCVEKGCSKEKHVKVKRPYNWTPSPLTDPPIIKCPDNKSECPQGDTCCLIRPNVYGCCNGVDAVCCKDKLRCCPKGNVCTNTSCAKQKDNIVDKIAHFPLYEPKELTNTAYFDGAIRLACPNSYTVCRERYCCPYEQVREFAAKIQPIVARTKQAVM</sequence>
<dbReference type="EMBL" id="CAJFCJ010000019">
    <property type="protein sequence ID" value="CAD5123034.1"/>
    <property type="molecule type" value="Genomic_DNA"/>
</dbReference>
<feature type="domain" description="Granulins" evidence="7">
    <location>
        <begin position="241"/>
        <end position="254"/>
    </location>
</feature>
<dbReference type="SUPFAM" id="SSF57277">
    <property type="entry name" value="Granulin repeat"/>
    <property type="match status" value="2"/>
</dbReference>
<keyword evidence="9" id="KW-1185">Reference proteome</keyword>
<accession>A0A7I8W7W3</accession>
<protein>
    <submittedName>
        <fullName evidence="8">DgyrCDS11417</fullName>
    </submittedName>
</protein>
<evidence type="ECO:0000256" key="1">
    <source>
        <dbReference type="ARBA" id="ARBA00004613"/>
    </source>
</evidence>
<keyword evidence="3" id="KW-0964">Secreted</keyword>
<feature type="domain" description="Granulins" evidence="7">
    <location>
        <begin position="384"/>
        <end position="397"/>
    </location>
</feature>
<dbReference type="InterPro" id="IPR000118">
    <property type="entry name" value="Granulin"/>
</dbReference>
<evidence type="ECO:0000313" key="9">
    <source>
        <dbReference type="Proteomes" id="UP000549394"/>
    </source>
</evidence>
<dbReference type="InterPro" id="IPR039036">
    <property type="entry name" value="Granulin_fam"/>
</dbReference>
<evidence type="ECO:0000313" key="8">
    <source>
        <dbReference type="EMBL" id="CAD5123034.1"/>
    </source>
</evidence>
<feature type="region of interest" description="Disordered" evidence="5">
    <location>
        <begin position="422"/>
        <end position="442"/>
    </location>
</feature>
<feature type="chain" id="PRO_5029657528" evidence="6">
    <location>
        <begin position="20"/>
        <end position="804"/>
    </location>
</feature>
<reference evidence="8 9" key="1">
    <citation type="submission" date="2020-08" db="EMBL/GenBank/DDBJ databases">
        <authorList>
            <person name="Hejnol A."/>
        </authorList>
    </citation>
    <scope>NUCLEOTIDE SEQUENCE [LARGE SCALE GENOMIC DNA]</scope>
</reference>
<dbReference type="SMART" id="SM00277">
    <property type="entry name" value="GRAN"/>
    <property type="match status" value="9"/>
</dbReference>
<evidence type="ECO:0000256" key="6">
    <source>
        <dbReference type="SAM" id="SignalP"/>
    </source>
</evidence>
<keyword evidence="4" id="KW-1015">Disulfide bond</keyword>
<dbReference type="Proteomes" id="UP000549394">
    <property type="component" value="Unassembled WGS sequence"/>
</dbReference>
<dbReference type="GO" id="GO:0005576">
    <property type="term" value="C:extracellular region"/>
    <property type="evidence" value="ECO:0007669"/>
    <property type="project" value="UniProtKB-SubCell"/>
</dbReference>
<keyword evidence="6" id="KW-0732">Signal</keyword>
<comment type="subcellular location">
    <subcellularLocation>
        <location evidence="1">Secreted</location>
    </subcellularLocation>
</comment>
<dbReference type="OrthoDB" id="5854875at2759"/>
<dbReference type="InterPro" id="IPR037277">
    <property type="entry name" value="Granulin_sf"/>
</dbReference>
<comment type="caution">
    <text evidence="8">The sequence shown here is derived from an EMBL/GenBank/DDBJ whole genome shotgun (WGS) entry which is preliminary data.</text>
</comment>
<organism evidence="8 9">
    <name type="scientific">Dimorphilus gyrociliatus</name>
    <dbReference type="NCBI Taxonomy" id="2664684"/>
    <lineage>
        <taxon>Eukaryota</taxon>
        <taxon>Metazoa</taxon>
        <taxon>Spiralia</taxon>
        <taxon>Lophotrochozoa</taxon>
        <taxon>Annelida</taxon>
        <taxon>Polychaeta</taxon>
        <taxon>Polychaeta incertae sedis</taxon>
        <taxon>Dinophilidae</taxon>
        <taxon>Dimorphilus</taxon>
    </lineage>
</organism>
<proteinExistence type="inferred from homology"/>
<feature type="signal peptide" evidence="6">
    <location>
        <begin position="1"/>
        <end position="19"/>
    </location>
</feature>
<evidence type="ECO:0000256" key="4">
    <source>
        <dbReference type="ARBA" id="ARBA00023157"/>
    </source>
</evidence>
<comment type="similarity">
    <text evidence="2">Belongs to the granulin family.</text>
</comment>